<dbReference type="InParanoid" id="F9XLL0"/>
<dbReference type="RefSeq" id="XP_003848820.1">
    <property type="nucleotide sequence ID" value="XM_003848772.1"/>
</dbReference>
<evidence type="ECO:0000313" key="2">
    <source>
        <dbReference type="EMBL" id="EGP83796.1"/>
    </source>
</evidence>
<accession>F9XLL0</accession>
<name>F9XLL0_ZYMTI</name>
<feature type="region of interest" description="Disordered" evidence="1">
    <location>
        <begin position="16"/>
        <end position="79"/>
    </location>
</feature>
<dbReference type="HOGENOM" id="CLU_912791_0_0_1"/>
<keyword evidence="3" id="KW-1185">Reference proteome</keyword>
<dbReference type="KEGG" id="ztr:MYCGRDRAFT_96142"/>
<dbReference type="VEuPathDB" id="FungiDB:ZTRI_10.180"/>
<gene>
    <name evidence="2" type="ORF">MYCGRDRAFT_96142</name>
</gene>
<feature type="region of interest" description="Disordered" evidence="1">
    <location>
        <begin position="188"/>
        <end position="305"/>
    </location>
</feature>
<feature type="compositionally biased region" description="Low complexity" evidence="1">
    <location>
        <begin position="225"/>
        <end position="239"/>
    </location>
</feature>
<feature type="compositionally biased region" description="Polar residues" evidence="1">
    <location>
        <begin position="34"/>
        <end position="45"/>
    </location>
</feature>
<dbReference type="GeneID" id="13397990"/>
<feature type="compositionally biased region" description="Polar residues" evidence="1">
    <location>
        <begin position="244"/>
        <end position="256"/>
    </location>
</feature>
<feature type="compositionally biased region" description="Basic and acidic residues" evidence="1">
    <location>
        <begin position="272"/>
        <end position="281"/>
    </location>
</feature>
<evidence type="ECO:0000313" key="3">
    <source>
        <dbReference type="Proteomes" id="UP000008062"/>
    </source>
</evidence>
<dbReference type="Proteomes" id="UP000008062">
    <property type="component" value="Chromosome 10"/>
</dbReference>
<dbReference type="EMBL" id="CM001205">
    <property type="protein sequence ID" value="EGP83796.1"/>
    <property type="molecule type" value="Genomic_DNA"/>
</dbReference>
<organism evidence="2 3">
    <name type="scientific">Zymoseptoria tritici (strain CBS 115943 / IPO323)</name>
    <name type="common">Speckled leaf blotch fungus</name>
    <name type="synonym">Septoria tritici</name>
    <dbReference type="NCBI Taxonomy" id="336722"/>
    <lineage>
        <taxon>Eukaryota</taxon>
        <taxon>Fungi</taxon>
        <taxon>Dikarya</taxon>
        <taxon>Ascomycota</taxon>
        <taxon>Pezizomycotina</taxon>
        <taxon>Dothideomycetes</taxon>
        <taxon>Dothideomycetidae</taxon>
        <taxon>Mycosphaerellales</taxon>
        <taxon>Mycosphaerellaceae</taxon>
        <taxon>Zymoseptoria</taxon>
    </lineage>
</organism>
<feature type="compositionally biased region" description="Low complexity" evidence="1">
    <location>
        <begin position="63"/>
        <end position="77"/>
    </location>
</feature>
<proteinExistence type="predicted"/>
<protein>
    <submittedName>
        <fullName evidence="2">Uncharacterized protein</fullName>
    </submittedName>
</protein>
<sequence length="305" mass="33980">MARLRLRLAMEGEIESTNAGRRSYEEEWQRATKGRSTSKTSTQHTYPHIHTPTRAAAQQEQHTTTIPTRTTRAATRTTTHDAGEQTVVHIDCCILNALQPRQTGGRQASRSTTTIQAVNKLHPMPCPMRMQIRRWPPRALHTTTSAHRKIASPPTAQGSAIDCAHKQPTVNASAAFNRRQCEYCQPCPNERPSNSLKHKARQHFTKAEQLQPPAMAERPSEVHHSTSSSNTINASINTHPRATASKQSSQHATPSASDGGPPKQQVILALEQQKRRIDLRKQQPALPDPENYLRRPDSIPKTQLG</sequence>
<evidence type="ECO:0000256" key="1">
    <source>
        <dbReference type="SAM" id="MobiDB-lite"/>
    </source>
</evidence>
<reference evidence="2 3" key="1">
    <citation type="journal article" date="2011" name="PLoS Genet.">
        <title>Finished genome of the fungal wheat pathogen Mycosphaerella graminicola reveals dispensome structure, chromosome plasticity, and stealth pathogenesis.</title>
        <authorList>
            <person name="Goodwin S.B."/>
            <person name="Ben M'barek S."/>
            <person name="Dhillon B."/>
            <person name="Wittenberg A.H.J."/>
            <person name="Crane C.F."/>
            <person name="Hane J.K."/>
            <person name="Foster A.J."/>
            <person name="Van der Lee T.A.J."/>
            <person name="Grimwood J."/>
            <person name="Aerts A."/>
            <person name="Antoniw J."/>
            <person name="Bailey A."/>
            <person name="Bluhm B."/>
            <person name="Bowler J."/>
            <person name="Bristow J."/>
            <person name="van der Burgt A."/>
            <person name="Canto-Canche B."/>
            <person name="Churchill A.C.L."/>
            <person name="Conde-Ferraez L."/>
            <person name="Cools H.J."/>
            <person name="Coutinho P.M."/>
            <person name="Csukai M."/>
            <person name="Dehal P."/>
            <person name="De Wit P."/>
            <person name="Donzelli B."/>
            <person name="van de Geest H.C."/>
            <person name="van Ham R.C.H.J."/>
            <person name="Hammond-Kosack K.E."/>
            <person name="Henrissat B."/>
            <person name="Kilian A."/>
            <person name="Kobayashi A.K."/>
            <person name="Koopmann E."/>
            <person name="Kourmpetis Y."/>
            <person name="Kuzniar A."/>
            <person name="Lindquist E."/>
            <person name="Lombard V."/>
            <person name="Maliepaard C."/>
            <person name="Martins N."/>
            <person name="Mehrabi R."/>
            <person name="Nap J.P.H."/>
            <person name="Ponomarenko A."/>
            <person name="Rudd J.J."/>
            <person name="Salamov A."/>
            <person name="Schmutz J."/>
            <person name="Schouten H.J."/>
            <person name="Shapiro H."/>
            <person name="Stergiopoulos I."/>
            <person name="Torriani S.F.F."/>
            <person name="Tu H."/>
            <person name="de Vries R.P."/>
            <person name="Waalwijk C."/>
            <person name="Ware S.B."/>
            <person name="Wiebenga A."/>
            <person name="Zwiers L.-H."/>
            <person name="Oliver R.P."/>
            <person name="Grigoriev I.V."/>
            <person name="Kema G.H.J."/>
        </authorList>
    </citation>
    <scope>NUCLEOTIDE SEQUENCE [LARGE SCALE GENOMIC DNA]</scope>
    <source>
        <strain evidence="3">CBS 115943 / IPO323</strain>
    </source>
</reference>
<dbReference type="AlphaFoldDB" id="F9XLL0"/>